<gene>
    <name evidence="1" type="ORF">MgSA37_01249</name>
</gene>
<dbReference type="SUPFAM" id="SSF48317">
    <property type="entry name" value="Acid phosphatase/Vanadium-dependent haloperoxidase"/>
    <property type="match status" value="1"/>
</dbReference>
<evidence type="ECO:0000313" key="2">
    <source>
        <dbReference type="Proteomes" id="UP000218263"/>
    </source>
</evidence>
<dbReference type="Proteomes" id="UP000218263">
    <property type="component" value="Chromosome"/>
</dbReference>
<dbReference type="AlphaFoldDB" id="A0A120MYI5"/>
<dbReference type="EMBL" id="AP017313">
    <property type="protein sequence ID" value="BAU53082.1"/>
    <property type="molecule type" value="Genomic_DNA"/>
</dbReference>
<proteinExistence type="predicted"/>
<dbReference type="KEGG" id="mgot:MgSA37_01249"/>
<name>A0A120MYI5_9SPHI</name>
<protein>
    <submittedName>
        <fullName evidence="1">PAP2 superfamily protein</fullName>
    </submittedName>
</protein>
<dbReference type="InterPro" id="IPR036938">
    <property type="entry name" value="PAP2/HPO_sf"/>
</dbReference>
<dbReference type="SMART" id="SM00014">
    <property type="entry name" value="acidPPc"/>
    <property type="match status" value="1"/>
</dbReference>
<organism evidence="1 2">
    <name type="scientific">Mucilaginibacter gotjawali</name>
    <dbReference type="NCBI Taxonomy" id="1550579"/>
    <lineage>
        <taxon>Bacteria</taxon>
        <taxon>Pseudomonadati</taxon>
        <taxon>Bacteroidota</taxon>
        <taxon>Sphingobacteriia</taxon>
        <taxon>Sphingobacteriales</taxon>
        <taxon>Sphingobacteriaceae</taxon>
        <taxon>Mucilaginibacter</taxon>
    </lineage>
</organism>
<reference evidence="1 2" key="1">
    <citation type="submission" date="2015-12" db="EMBL/GenBank/DDBJ databases">
        <title>Genome sequence of Mucilaginibacter gotjawali.</title>
        <authorList>
            <person name="Lee J.S."/>
            <person name="Lee K.C."/>
            <person name="Kim K.K."/>
            <person name="Lee B.W."/>
        </authorList>
    </citation>
    <scope>NUCLEOTIDE SEQUENCE [LARGE SCALE GENOMIC DNA]</scope>
    <source>
        <strain evidence="1 2">SA3-7</strain>
    </source>
</reference>
<dbReference type="Pfam" id="PF01569">
    <property type="entry name" value="PAP2"/>
    <property type="match status" value="1"/>
</dbReference>
<dbReference type="Gene3D" id="1.20.144.10">
    <property type="entry name" value="Phosphatidic acid phosphatase type 2/haloperoxidase"/>
    <property type="match status" value="1"/>
</dbReference>
<dbReference type="RefSeq" id="WP_157750467.1">
    <property type="nucleotide sequence ID" value="NZ_AP017313.1"/>
</dbReference>
<accession>A0A120MYI5</accession>
<dbReference type="OrthoDB" id="9773582at2"/>
<sequence length="264" mass="29176">MKNVLLAIFCVLTLGVNAQSVDTTKKKLADTLKKDLFTAPDTVKRLQIHPLYLLPPIGLIAYGALSFYVTPVRNFDYYIHGDIQRTAPNFNTKAESYFLFAPIVMVYGLNLVGVEGKNRFVDRTALLGLSGGILGLTEFSLKHATHRLRPNKTDYYSFPSGHTGAAFLGAEFLAQEYSDKSVVYSIVGYTFAVTTGVFRMANRDHWFSDVVAGAGFGILSTKAAYLIYPYIRNALTHTDKQGRKAMVMPTYQDGAPGISFAMQL</sequence>
<evidence type="ECO:0000313" key="1">
    <source>
        <dbReference type="EMBL" id="BAU53082.1"/>
    </source>
</evidence>
<keyword evidence="2" id="KW-1185">Reference proteome</keyword>
<dbReference type="CDD" id="cd03394">
    <property type="entry name" value="PAP2_like_5"/>
    <property type="match status" value="1"/>
</dbReference>
<dbReference type="InterPro" id="IPR000326">
    <property type="entry name" value="PAP2/HPO"/>
</dbReference>